<name>A0ABQ1ENA0_9BACL</name>
<reference evidence="2" key="1">
    <citation type="journal article" date="2019" name="Int. J. Syst. Evol. Microbiol.">
        <title>The Global Catalogue of Microorganisms (GCM) 10K type strain sequencing project: providing services to taxonomists for standard genome sequencing and annotation.</title>
        <authorList>
            <consortium name="The Broad Institute Genomics Platform"/>
            <consortium name="The Broad Institute Genome Sequencing Center for Infectious Disease"/>
            <person name="Wu L."/>
            <person name="Ma J."/>
        </authorList>
    </citation>
    <scope>NUCLEOTIDE SEQUENCE [LARGE SCALE GENOMIC DNA]</scope>
    <source>
        <strain evidence="2">CGMCC 1.15043</strain>
    </source>
</reference>
<keyword evidence="2" id="KW-1185">Reference proteome</keyword>
<sequence>MKEIRLLQGNEWEKAIRLSDMTFREIEQGSMGSAFPQVFSPSLHQSYGMFVEKELVAFMGLVRWLELCQMN</sequence>
<proteinExistence type="predicted"/>
<organism evidence="1 2">
    <name type="scientific">Paenibacillus marchantiophytorum</name>
    <dbReference type="NCBI Taxonomy" id="1619310"/>
    <lineage>
        <taxon>Bacteria</taxon>
        <taxon>Bacillati</taxon>
        <taxon>Bacillota</taxon>
        <taxon>Bacilli</taxon>
        <taxon>Bacillales</taxon>
        <taxon>Paenibacillaceae</taxon>
        <taxon>Paenibacillus</taxon>
    </lineage>
</organism>
<dbReference type="RefSeq" id="WP_189011988.1">
    <property type="nucleotide sequence ID" value="NZ_BMHE01000010.1"/>
</dbReference>
<dbReference type="Proteomes" id="UP000615455">
    <property type="component" value="Unassembled WGS sequence"/>
</dbReference>
<comment type="caution">
    <text evidence="1">The sequence shown here is derived from an EMBL/GenBank/DDBJ whole genome shotgun (WGS) entry which is preliminary data.</text>
</comment>
<evidence type="ECO:0000313" key="2">
    <source>
        <dbReference type="Proteomes" id="UP000615455"/>
    </source>
</evidence>
<protein>
    <recommendedName>
        <fullName evidence="3">GNAT family N-acetyltransferase</fullName>
    </recommendedName>
</protein>
<evidence type="ECO:0000313" key="1">
    <source>
        <dbReference type="EMBL" id="GFZ78819.1"/>
    </source>
</evidence>
<evidence type="ECO:0008006" key="3">
    <source>
        <dbReference type="Google" id="ProtNLM"/>
    </source>
</evidence>
<dbReference type="EMBL" id="BMHE01000010">
    <property type="protein sequence ID" value="GFZ78819.1"/>
    <property type="molecule type" value="Genomic_DNA"/>
</dbReference>
<gene>
    <name evidence="1" type="ORF">GCM10008018_25450</name>
</gene>
<accession>A0ABQ1ENA0</accession>
<dbReference type="Gene3D" id="3.40.630.30">
    <property type="match status" value="1"/>
</dbReference>